<gene>
    <name evidence="1" type="ORF">FRC98_04385</name>
</gene>
<reference evidence="1 2" key="1">
    <citation type="submission" date="2019-08" db="EMBL/GenBank/DDBJ databases">
        <title>Bradymonadales sp. TMQ4.</title>
        <authorList>
            <person name="Liang Q."/>
        </authorList>
    </citation>
    <scope>NUCLEOTIDE SEQUENCE [LARGE SCALE GENOMIC DNA]</scope>
    <source>
        <strain evidence="1 2">TMQ4</strain>
    </source>
</reference>
<comment type="caution">
    <text evidence="1">The sequence shown here is derived from an EMBL/GenBank/DDBJ whole genome shotgun (WGS) entry which is preliminary data.</text>
</comment>
<dbReference type="EMBL" id="VOSM01000002">
    <property type="protein sequence ID" value="TXD38142.1"/>
    <property type="molecule type" value="Genomic_DNA"/>
</dbReference>
<name>A0A5C6X8D3_9DELT</name>
<sequence>MGSKGAYRVAVWAVVTVVFAGGQAQASPPPFLLGVEAAGQGAAARRAQSWVLRRVDGELREYCGREVLRDGRGRVVTLSERSDWPWGAVWALWWSGDVVTHLRGQSVGVDGAMSRVDVVEGELAYCYGGGGAELCVDAELREVVYARVVRAGERWEFWMDVGGKQGRVSRDGAVRAQLEAGPCPGEDVGER</sequence>
<protein>
    <submittedName>
        <fullName evidence="1">Uncharacterized protein</fullName>
    </submittedName>
</protein>
<accession>A0A5C6X8D3</accession>
<evidence type="ECO:0000313" key="2">
    <source>
        <dbReference type="Proteomes" id="UP000321412"/>
    </source>
</evidence>
<proteinExistence type="predicted"/>
<dbReference type="AlphaFoldDB" id="A0A5C6X8D3"/>
<dbReference type="OrthoDB" id="5514406at2"/>
<keyword evidence="2" id="KW-1185">Reference proteome</keyword>
<organism evidence="1 2">
    <name type="scientific">Lujinxingia vulgaris</name>
    <dbReference type="NCBI Taxonomy" id="2600176"/>
    <lineage>
        <taxon>Bacteria</taxon>
        <taxon>Deltaproteobacteria</taxon>
        <taxon>Bradymonadales</taxon>
        <taxon>Lujinxingiaceae</taxon>
        <taxon>Lujinxingia</taxon>
    </lineage>
</organism>
<dbReference type="Proteomes" id="UP000321412">
    <property type="component" value="Unassembled WGS sequence"/>
</dbReference>
<dbReference type="RefSeq" id="WP_146980084.1">
    <property type="nucleotide sequence ID" value="NZ_VOSM01000002.1"/>
</dbReference>
<evidence type="ECO:0000313" key="1">
    <source>
        <dbReference type="EMBL" id="TXD38142.1"/>
    </source>
</evidence>